<dbReference type="OrthoDB" id="193580at2759"/>
<accession>A0A9N8HH82</accession>
<organism evidence="2 3">
    <name type="scientific">Seminavis robusta</name>
    <dbReference type="NCBI Taxonomy" id="568900"/>
    <lineage>
        <taxon>Eukaryota</taxon>
        <taxon>Sar</taxon>
        <taxon>Stramenopiles</taxon>
        <taxon>Ochrophyta</taxon>
        <taxon>Bacillariophyta</taxon>
        <taxon>Bacillariophyceae</taxon>
        <taxon>Bacillariophycidae</taxon>
        <taxon>Naviculales</taxon>
        <taxon>Naviculaceae</taxon>
        <taxon>Seminavis</taxon>
    </lineage>
</organism>
<feature type="signal peptide" evidence="1">
    <location>
        <begin position="1"/>
        <end position="22"/>
    </location>
</feature>
<name>A0A9N8HH82_9STRA</name>
<dbReference type="EMBL" id="CAICTM010000620">
    <property type="protein sequence ID" value="CAB9513911.1"/>
    <property type="molecule type" value="Genomic_DNA"/>
</dbReference>
<feature type="chain" id="PRO_5040295684" evidence="1">
    <location>
        <begin position="23"/>
        <end position="219"/>
    </location>
</feature>
<evidence type="ECO:0000256" key="1">
    <source>
        <dbReference type="SAM" id="SignalP"/>
    </source>
</evidence>
<dbReference type="Proteomes" id="UP001153069">
    <property type="component" value="Unassembled WGS sequence"/>
</dbReference>
<protein>
    <submittedName>
        <fullName evidence="2">TAF5-like RNA polymerase II, p300 CBP-associated factor (PCAF)-associated factor</fullName>
    </submittedName>
</protein>
<evidence type="ECO:0000313" key="2">
    <source>
        <dbReference type="EMBL" id="CAB9513911.1"/>
    </source>
</evidence>
<comment type="caution">
    <text evidence="2">The sequence shown here is derived from an EMBL/GenBank/DDBJ whole genome shotgun (WGS) entry which is preliminary data.</text>
</comment>
<proteinExistence type="predicted"/>
<dbReference type="SUPFAM" id="SSF51735">
    <property type="entry name" value="NAD(P)-binding Rossmann-fold domains"/>
    <property type="match status" value="1"/>
</dbReference>
<evidence type="ECO:0000313" key="3">
    <source>
        <dbReference type="Proteomes" id="UP001153069"/>
    </source>
</evidence>
<dbReference type="InterPro" id="IPR036291">
    <property type="entry name" value="NAD(P)-bd_dom_sf"/>
</dbReference>
<dbReference type="Gene3D" id="3.40.50.720">
    <property type="entry name" value="NAD(P)-binding Rossmann-like Domain"/>
    <property type="match status" value="1"/>
</dbReference>
<keyword evidence="3" id="KW-1185">Reference proteome</keyword>
<dbReference type="AlphaFoldDB" id="A0A9N8HH82"/>
<sequence>MISKLFFFFLLLLVGLLKAVSALNIVLPGGSGALGKGLAAKLGRHHQVTILSRNAFLASAPNRVTEVFGWVGKSFLGKHPHVTIRDWDGGDLLDIVGCDWMGWQQDTLATADVVVNLVGGYTEQRTMATERIVRESISVNNRNALQVVVSPTEQDFARVSSPGAITAKKERVRLCESMVESNCLNSVCVRLDANRLEENCEKLKTIIDDYEASLAKQQQ</sequence>
<keyword evidence="1" id="KW-0732">Signal</keyword>
<gene>
    <name evidence="2" type="ORF">SEMRO_621_G176760.1</name>
</gene>
<reference evidence="2" key="1">
    <citation type="submission" date="2020-06" db="EMBL/GenBank/DDBJ databases">
        <authorList>
            <consortium name="Plant Systems Biology data submission"/>
        </authorList>
    </citation>
    <scope>NUCLEOTIDE SEQUENCE</scope>
    <source>
        <strain evidence="2">D6</strain>
    </source>
</reference>